<comment type="caution">
    <text evidence="3">The sequence shown here is derived from an EMBL/GenBank/DDBJ whole genome shotgun (WGS) entry which is preliminary data.</text>
</comment>
<dbReference type="OrthoDB" id="3687641at2759"/>
<evidence type="ECO:0000256" key="1">
    <source>
        <dbReference type="SAM" id="MobiDB-lite"/>
    </source>
</evidence>
<sequence>MGQYKEISSSDSGDELLASSHERRRQRKYSLSSIFFSGTLAGSFCFNVILLFLLWRATEHSYSGPSARRLAEEVNGLVPKVPLKTVVFNQDPNFVPYDRNMTYLEKDRLVSTNWKQAFMPHGRGFITVDHPENYILTTPLATPNGSTVNMEKKDQQYGSRDKLEAYQESKYHHPVETWKRRYHADRPPGWKFDCLYCNEADVDERFSTFKMNDLITHIMESTADTKGELHDQLKAADGWYTPEFENATVTGPSQRTIEKREAEGRKKMQQMDIDLTPRRQLLGTEPAEGNRSIVRGSHPPSPLPARYDIDRDKYNQEALANLPTSVVNNQSLD</sequence>
<dbReference type="EMBL" id="LAFY01005848">
    <property type="protein sequence ID" value="KJX92198.1"/>
    <property type="molecule type" value="Genomic_DNA"/>
</dbReference>
<reference evidence="3 4" key="1">
    <citation type="submission" date="2015-03" db="EMBL/GenBank/DDBJ databases">
        <title>RNA-seq based gene annotation and comparative genomics of four Zymoseptoria species reveal species-specific pathogenicity related genes and transposable element activity.</title>
        <authorList>
            <person name="Grandaubert J."/>
            <person name="Bhattacharyya A."/>
            <person name="Stukenbrock E.H."/>
        </authorList>
    </citation>
    <scope>NUCLEOTIDE SEQUENCE [LARGE SCALE GENOMIC DNA]</scope>
    <source>
        <strain evidence="3 4">Zb18110</strain>
    </source>
</reference>
<evidence type="ECO:0000313" key="3">
    <source>
        <dbReference type="EMBL" id="KJX92198.1"/>
    </source>
</evidence>
<keyword evidence="4" id="KW-1185">Reference proteome</keyword>
<feature type="transmembrane region" description="Helical" evidence="2">
    <location>
        <begin position="33"/>
        <end position="55"/>
    </location>
</feature>
<evidence type="ECO:0000313" key="4">
    <source>
        <dbReference type="Proteomes" id="UP000033647"/>
    </source>
</evidence>
<name>A0A0F4G4D2_9PEZI</name>
<keyword evidence="2" id="KW-0812">Transmembrane</keyword>
<feature type="region of interest" description="Disordered" evidence="1">
    <location>
        <begin position="261"/>
        <end position="312"/>
    </location>
</feature>
<gene>
    <name evidence="3" type="ORF">TI39_contig5893g00001</name>
</gene>
<dbReference type="AlphaFoldDB" id="A0A0F4G4D2"/>
<proteinExistence type="predicted"/>
<dbReference type="Proteomes" id="UP000033647">
    <property type="component" value="Unassembled WGS sequence"/>
</dbReference>
<organism evidence="3 4">
    <name type="scientific">Zymoseptoria brevis</name>
    <dbReference type="NCBI Taxonomy" id="1047168"/>
    <lineage>
        <taxon>Eukaryota</taxon>
        <taxon>Fungi</taxon>
        <taxon>Dikarya</taxon>
        <taxon>Ascomycota</taxon>
        <taxon>Pezizomycotina</taxon>
        <taxon>Dothideomycetes</taxon>
        <taxon>Dothideomycetidae</taxon>
        <taxon>Mycosphaerellales</taxon>
        <taxon>Mycosphaerellaceae</taxon>
        <taxon>Zymoseptoria</taxon>
    </lineage>
</organism>
<accession>A0A0F4G4D2</accession>
<keyword evidence="2" id="KW-0472">Membrane</keyword>
<keyword evidence="2" id="KW-1133">Transmembrane helix</keyword>
<protein>
    <submittedName>
        <fullName evidence="3">Uncharacterized protein</fullName>
    </submittedName>
</protein>
<evidence type="ECO:0000256" key="2">
    <source>
        <dbReference type="SAM" id="Phobius"/>
    </source>
</evidence>